<dbReference type="Proteomes" id="UP001428341">
    <property type="component" value="Unassembled WGS sequence"/>
</dbReference>
<sequence>MEGKTVNRKPDAEEIGAPASSRRTPSSPPVTCLFRSSAYSIPLFFDFALVKYLQSLMELQIDYRILFKLIHFYVRFWWLETQLHKQFLLFVLWLEIGQQIVASLVKFLALFFFLMLMTC</sequence>
<evidence type="ECO:0000256" key="1">
    <source>
        <dbReference type="SAM" id="MobiDB-lite"/>
    </source>
</evidence>
<keyword evidence="2" id="KW-0812">Transmembrane</keyword>
<proteinExistence type="predicted"/>
<feature type="transmembrane region" description="Helical" evidence="2">
    <location>
        <begin position="90"/>
        <end position="116"/>
    </location>
</feature>
<evidence type="ECO:0000313" key="3">
    <source>
        <dbReference type="EMBL" id="KAK9194818.1"/>
    </source>
</evidence>
<protein>
    <submittedName>
        <fullName evidence="3">Uncharacterized protein</fullName>
    </submittedName>
</protein>
<evidence type="ECO:0000256" key="2">
    <source>
        <dbReference type="SAM" id="Phobius"/>
    </source>
</evidence>
<keyword evidence="2" id="KW-0472">Membrane</keyword>
<evidence type="ECO:0000313" key="4">
    <source>
        <dbReference type="Proteomes" id="UP001428341"/>
    </source>
</evidence>
<reference evidence="3 4" key="1">
    <citation type="submission" date="2024-05" db="EMBL/GenBank/DDBJ databases">
        <title>Haplotype-resolved chromosome-level genome assembly of Huyou (Citrus changshanensis).</title>
        <authorList>
            <person name="Miao C."/>
            <person name="Chen W."/>
            <person name="Wu Y."/>
            <person name="Wang L."/>
            <person name="Zhao S."/>
            <person name="Grierson D."/>
            <person name="Xu C."/>
            <person name="Chen K."/>
        </authorList>
    </citation>
    <scope>NUCLEOTIDE SEQUENCE [LARGE SCALE GENOMIC DNA]</scope>
    <source>
        <strain evidence="3">01-14</strain>
        <tissue evidence="3">Leaf</tissue>
    </source>
</reference>
<comment type="caution">
    <text evidence="3">The sequence shown here is derived from an EMBL/GenBank/DDBJ whole genome shotgun (WGS) entry which is preliminary data.</text>
</comment>
<feature type="compositionally biased region" description="Basic and acidic residues" evidence="1">
    <location>
        <begin position="1"/>
        <end position="12"/>
    </location>
</feature>
<name>A0AAP0QJQ0_9ROSI</name>
<dbReference type="AlphaFoldDB" id="A0AAP0QJQ0"/>
<accession>A0AAP0QJQ0</accession>
<feature type="region of interest" description="Disordered" evidence="1">
    <location>
        <begin position="1"/>
        <end position="29"/>
    </location>
</feature>
<keyword evidence="2" id="KW-1133">Transmembrane helix</keyword>
<keyword evidence="4" id="KW-1185">Reference proteome</keyword>
<dbReference type="EMBL" id="JBCGBO010000006">
    <property type="protein sequence ID" value="KAK9194818.1"/>
    <property type="molecule type" value="Genomic_DNA"/>
</dbReference>
<gene>
    <name evidence="3" type="ORF">WN944_005525</name>
</gene>
<organism evidence="3 4">
    <name type="scientific">Citrus x changshan-huyou</name>
    <dbReference type="NCBI Taxonomy" id="2935761"/>
    <lineage>
        <taxon>Eukaryota</taxon>
        <taxon>Viridiplantae</taxon>
        <taxon>Streptophyta</taxon>
        <taxon>Embryophyta</taxon>
        <taxon>Tracheophyta</taxon>
        <taxon>Spermatophyta</taxon>
        <taxon>Magnoliopsida</taxon>
        <taxon>eudicotyledons</taxon>
        <taxon>Gunneridae</taxon>
        <taxon>Pentapetalae</taxon>
        <taxon>rosids</taxon>
        <taxon>malvids</taxon>
        <taxon>Sapindales</taxon>
        <taxon>Rutaceae</taxon>
        <taxon>Aurantioideae</taxon>
        <taxon>Citrus</taxon>
    </lineage>
</organism>